<feature type="domain" description="HTH myb-type" evidence="9">
    <location>
        <begin position="1"/>
        <end position="60"/>
    </location>
</feature>
<dbReference type="PANTHER" id="PTHR47999">
    <property type="entry name" value="TRANSCRIPTION FACTOR MYB8-RELATED-RELATED"/>
    <property type="match status" value="1"/>
</dbReference>
<feature type="domain" description="Myb-like" evidence="8">
    <location>
        <begin position="4"/>
        <end position="56"/>
    </location>
</feature>
<keyword evidence="3" id="KW-0805">Transcription regulation</keyword>
<dbReference type="FunFam" id="1.10.10.60:FF:000218">
    <property type="entry name" value="Myb transcription factor"/>
    <property type="match status" value="1"/>
</dbReference>
<organism evidence="10">
    <name type="scientific">Triadica sebifera</name>
    <name type="common">Chinese tallow tree</name>
    <name type="synonym">Sapium sebiferum</name>
    <dbReference type="NCBI Taxonomy" id="139772"/>
    <lineage>
        <taxon>Eukaryota</taxon>
        <taxon>Viridiplantae</taxon>
        <taxon>Streptophyta</taxon>
        <taxon>Embryophyta</taxon>
        <taxon>Tracheophyta</taxon>
        <taxon>Spermatophyta</taxon>
        <taxon>Magnoliopsida</taxon>
        <taxon>eudicotyledons</taxon>
        <taxon>Gunneridae</taxon>
        <taxon>Pentapetalae</taxon>
        <taxon>rosids</taxon>
        <taxon>fabids</taxon>
        <taxon>Malpighiales</taxon>
        <taxon>Euphorbiaceae</taxon>
        <taxon>Euphorbioideae</taxon>
        <taxon>Hippomaneae</taxon>
        <taxon>Triadica</taxon>
    </lineage>
</organism>
<evidence type="ECO:0000256" key="2">
    <source>
        <dbReference type="ARBA" id="ARBA00022737"/>
    </source>
</evidence>
<reference evidence="10" key="1">
    <citation type="submission" date="2020-01" db="EMBL/GenBank/DDBJ databases">
        <authorList>
            <person name="Chen X."/>
            <person name="Wu L."/>
        </authorList>
    </citation>
    <scope>NUCLEOTIDE SEQUENCE</scope>
</reference>
<dbReference type="Pfam" id="PF00249">
    <property type="entry name" value="Myb_DNA-binding"/>
    <property type="match status" value="2"/>
</dbReference>
<keyword evidence="4" id="KW-0238">DNA-binding</keyword>
<comment type="subcellular location">
    <subcellularLocation>
        <location evidence="1">Nucleus</location>
    </subcellularLocation>
</comment>
<evidence type="ECO:0000256" key="5">
    <source>
        <dbReference type="ARBA" id="ARBA00023159"/>
    </source>
</evidence>
<dbReference type="SUPFAM" id="SSF46689">
    <property type="entry name" value="Homeodomain-like"/>
    <property type="match status" value="1"/>
</dbReference>
<evidence type="ECO:0000313" key="10">
    <source>
        <dbReference type="EMBL" id="QOU08782.1"/>
    </source>
</evidence>
<sequence length="292" mass="33906">MEWPVRLRKGAWTREEDNLLIKCIQQHGEGRWHQVPLKAGLNRCRKSCRLRWLNYLKPNIKRGEFTIDEVDLMIKLHNLLGNRWSLIAGRLPGRTSNDVKNFWNTNVQKKRKYVDKEEVKVESETKIINKNNILKPRPRKFTKNLSSSTMNNSDDQLMLFPNCDASSSSMMMPISSLTNHQNKPFVAFSPTENENETNKSNPDNSSCMMMPVHQNDHMSHENLMSIKISSTESDPNAVGTVVDPILSFHNHKDTSAFLDEEMWNCDSFSDLDLWNLFHKEQEETFVGCDQNH</sequence>
<keyword evidence="2" id="KW-0677">Repeat</keyword>
<dbReference type="AlphaFoldDB" id="A0A7S6PS90"/>
<evidence type="ECO:0000259" key="9">
    <source>
        <dbReference type="PROSITE" id="PS51294"/>
    </source>
</evidence>
<dbReference type="InterPro" id="IPR015495">
    <property type="entry name" value="Myb_TF_plants"/>
</dbReference>
<dbReference type="EMBL" id="MN906948">
    <property type="protein sequence ID" value="QOU08782.1"/>
    <property type="molecule type" value="mRNA"/>
</dbReference>
<dbReference type="GO" id="GO:0005634">
    <property type="term" value="C:nucleus"/>
    <property type="evidence" value="ECO:0007669"/>
    <property type="project" value="UniProtKB-SubCell"/>
</dbReference>
<dbReference type="GO" id="GO:0003677">
    <property type="term" value="F:DNA binding"/>
    <property type="evidence" value="ECO:0007669"/>
    <property type="project" value="UniProtKB-KW"/>
</dbReference>
<accession>A0A7S6PS90</accession>
<evidence type="ECO:0000256" key="1">
    <source>
        <dbReference type="ARBA" id="ARBA00004123"/>
    </source>
</evidence>
<keyword evidence="5" id="KW-0010">Activator</keyword>
<dbReference type="PROSITE" id="PS51294">
    <property type="entry name" value="HTH_MYB"/>
    <property type="match status" value="2"/>
</dbReference>
<dbReference type="Gene3D" id="1.10.10.60">
    <property type="entry name" value="Homeodomain-like"/>
    <property type="match status" value="2"/>
</dbReference>
<evidence type="ECO:0000256" key="7">
    <source>
        <dbReference type="ARBA" id="ARBA00023242"/>
    </source>
</evidence>
<dbReference type="CDD" id="cd00167">
    <property type="entry name" value="SANT"/>
    <property type="match status" value="2"/>
</dbReference>
<dbReference type="PROSITE" id="PS50090">
    <property type="entry name" value="MYB_LIKE"/>
    <property type="match status" value="2"/>
</dbReference>
<protein>
    <submittedName>
        <fullName evidence="10">MYB1</fullName>
    </submittedName>
</protein>
<proteinExistence type="evidence at transcript level"/>
<evidence type="ECO:0000259" key="8">
    <source>
        <dbReference type="PROSITE" id="PS50090"/>
    </source>
</evidence>
<keyword evidence="7" id="KW-0539">Nucleus</keyword>
<dbReference type="InterPro" id="IPR001005">
    <property type="entry name" value="SANT/Myb"/>
</dbReference>
<evidence type="ECO:0000256" key="6">
    <source>
        <dbReference type="ARBA" id="ARBA00023163"/>
    </source>
</evidence>
<evidence type="ECO:0000256" key="4">
    <source>
        <dbReference type="ARBA" id="ARBA00023125"/>
    </source>
</evidence>
<dbReference type="GO" id="GO:0080090">
    <property type="term" value="P:regulation of primary metabolic process"/>
    <property type="evidence" value="ECO:0007669"/>
    <property type="project" value="UniProtKB-ARBA"/>
</dbReference>
<feature type="domain" description="HTH myb-type" evidence="9">
    <location>
        <begin position="61"/>
        <end position="111"/>
    </location>
</feature>
<dbReference type="InterPro" id="IPR009057">
    <property type="entry name" value="Homeodomain-like_sf"/>
</dbReference>
<keyword evidence="6" id="KW-0804">Transcription</keyword>
<dbReference type="InterPro" id="IPR017930">
    <property type="entry name" value="Myb_dom"/>
</dbReference>
<dbReference type="PANTHER" id="PTHR47999:SF24">
    <property type="entry name" value="TRANSCRIPTION FACTOR MYB90"/>
    <property type="match status" value="1"/>
</dbReference>
<dbReference type="SMART" id="SM00717">
    <property type="entry name" value="SANT"/>
    <property type="match status" value="2"/>
</dbReference>
<feature type="domain" description="Myb-like" evidence="8">
    <location>
        <begin position="57"/>
        <end position="107"/>
    </location>
</feature>
<name>A0A7S6PS90_TRISB</name>
<evidence type="ECO:0000256" key="3">
    <source>
        <dbReference type="ARBA" id="ARBA00023015"/>
    </source>
</evidence>